<dbReference type="Pfam" id="PF08681">
    <property type="entry name" value="TacA1"/>
    <property type="match status" value="1"/>
</dbReference>
<dbReference type="EMBL" id="CP015136">
    <property type="protein sequence ID" value="AMY11917.1"/>
    <property type="molecule type" value="Genomic_DNA"/>
</dbReference>
<reference evidence="3 4" key="1">
    <citation type="journal article" date="2016" name="Genome Announc.">
        <title>First Complete Genome Sequence of a Subdivision 6 Acidobacterium Strain.</title>
        <authorList>
            <person name="Huang S."/>
            <person name="Vieira S."/>
            <person name="Bunk B."/>
            <person name="Riedel T."/>
            <person name="Sproer C."/>
            <person name="Overmann J."/>
        </authorList>
    </citation>
    <scope>NUCLEOTIDE SEQUENCE [LARGE SCALE GENOMIC DNA]</scope>
    <source>
        <strain evidence="4">DSM 100886 HEG_-6_39</strain>
    </source>
</reference>
<proteinExistence type="predicted"/>
<dbReference type="RefSeq" id="WP_110173424.1">
    <property type="nucleotide sequence ID" value="NZ_CP015136.1"/>
</dbReference>
<feature type="compositionally biased region" description="Basic and acidic residues" evidence="2">
    <location>
        <begin position="15"/>
        <end position="27"/>
    </location>
</feature>
<dbReference type="Proteomes" id="UP000076079">
    <property type="component" value="Chromosome"/>
</dbReference>
<evidence type="ECO:0008006" key="5">
    <source>
        <dbReference type="Google" id="ProtNLM"/>
    </source>
</evidence>
<keyword evidence="4" id="KW-1185">Reference proteome</keyword>
<evidence type="ECO:0000256" key="2">
    <source>
        <dbReference type="SAM" id="MobiDB-lite"/>
    </source>
</evidence>
<dbReference type="AlphaFoldDB" id="A0A143PT62"/>
<evidence type="ECO:0000256" key="1">
    <source>
        <dbReference type="ARBA" id="ARBA00022649"/>
    </source>
</evidence>
<evidence type="ECO:0000313" key="3">
    <source>
        <dbReference type="EMBL" id="AMY11917.1"/>
    </source>
</evidence>
<accession>A0A143PT62</accession>
<feature type="region of interest" description="Disordered" evidence="2">
    <location>
        <begin position="1"/>
        <end position="27"/>
    </location>
</feature>
<sequence length="66" mass="7352">MDKKASPSPTTASHRAPEHVAESLPDRTRFEIGARDWAEFKAALDGPPRDLPRLAQLLNKPSVFEQ</sequence>
<dbReference type="STRING" id="1855912.LuPra_05187"/>
<dbReference type="KEGG" id="abac:LuPra_05187"/>
<dbReference type="InterPro" id="IPR014795">
    <property type="entry name" value="TacA_1-like"/>
</dbReference>
<evidence type="ECO:0000313" key="4">
    <source>
        <dbReference type="Proteomes" id="UP000076079"/>
    </source>
</evidence>
<name>A0A143PT62_LUTPR</name>
<organism evidence="3 4">
    <name type="scientific">Luteitalea pratensis</name>
    <dbReference type="NCBI Taxonomy" id="1855912"/>
    <lineage>
        <taxon>Bacteria</taxon>
        <taxon>Pseudomonadati</taxon>
        <taxon>Acidobacteriota</taxon>
        <taxon>Vicinamibacteria</taxon>
        <taxon>Vicinamibacterales</taxon>
        <taxon>Vicinamibacteraceae</taxon>
        <taxon>Luteitalea</taxon>
    </lineage>
</organism>
<dbReference type="OrthoDB" id="574265at2"/>
<reference evidence="4" key="2">
    <citation type="submission" date="2016-04" db="EMBL/GenBank/DDBJ databases">
        <title>First Complete Genome Sequence of a Subdivision 6 Acidobacterium.</title>
        <authorList>
            <person name="Huang S."/>
            <person name="Vieira S."/>
            <person name="Bunk B."/>
            <person name="Riedel T."/>
            <person name="Sproeer C."/>
            <person name="Overmann J."/>
        </authorList>
    </citation>
    <scope>NUCLEOTIDE SEQUENCE [LARGE SCALE GENOMIC DNA]</scope>
    <source>
        <strain evidence="4">DSM 100886 HEG_-6_39</strain>
    </source>
</reference>
<keyword evidence="1" id="KW-1277">Toxin-antitoxin system</keyword>
<gene>
    <name evidence="3" type="ORF">LuPra_05187</name>
</gene>
<protein>
    <recommendedName>
        <fullName evidence="5">DUF1778 domain-containing protein</fullName>
    </recommendedName>
</protein>